<evidence type="ECO:0000313" key="2">
    <source>
        <dbReference type="Proteomes" id="UP001519460"/>
    </source>
</evidence>
<proteinExistence type="predicted"/>
<accession>A0ABD0LHV5</accession>
<dbReference type="EMBL" id="JACVVK020000048">
    <property type="protein sequence ID" value="KAK7498763.1"/>
    <property type="molecule type" value="Genomic_DNA"/>
</dbReference>
<keyword evidence="2" id="KW-1185">Reference proteome</keyword>
<evidence type="ECO:0000313" key="1">
    <source>
        <dbReference type="EMBL" id="KAK7498763.1"/>
    </source>
</evidence>
<organism evidence="1 2">
    <name type="scientific">Batillaria attramentaria</name>
    <dbReference type="NCBI Taxonomy" id="370345"/>
    <lineage>
        <taxon>Eukaryota</taxon>
        <taxon>Metazoa</taxon>
        <taxon>Spiralia</taxon>
        <taxon>Lophotrochozoa</taxon>
        <taxon>Mollusca</taxon>
        <taxon>Gastropoda</taxon>
        <taxon>Caenogastropoda</taxon>
        <taxon>Sorbeoconcha</taxon>
        <taxon>Cerithioidea</taxon>
        <taxon>Batillariidae</taxon>
        <taxon>Batillaria</taxon>
    </lineage>
</organism>
<reference evidence="1 2" key="1">
    <citation type="journal article" date="2023" name="Sci. Data">
        <title>Genome assembly of the Korean intertidal mud-creeper Batillaria attramentaria.</title>
        <authorList>
            <person name="Patra A.K."/>
            <person name="Ho P.T."/>
            <person name="Jun S."/>
            <person name="Lee S.J."/>
            <person name="Kim Y."/>
            <person name="Won Y.J."/>
        </authorList>
    </citation>
    <scope>NUCLEOTIDE SEQUENCE [LARGE SCALE GENOMIC DNA]</scope>
    <source>
        <strain evidence="1">Wonlab-2016</strain>
    </source>
</reference>
<name>A0ABD0LHV5_9CAEN</name>
<gene>
    <name evidence="1" type="ORF">BaRGS_00009855</name>
</gene>
<comment type="caution">
    <text evidence="1">The sequence shown here is derived from an EMBL/GenBank/DDBJ whole genome shotgun (WGS) entry which is preliminary data.</text>
</comment>
<protein>
    <submittedName>
        <fullName evidence="1">Uncharacterized protein</fullName>
    </submittedName>
</protein>
<sequence>MDDNSVGLSVAPDYSSVLSRHRQGHRKHMSALHSVLLSTSVPLQPAAATVERVLSRLPVVASDTAIPVNHAHHNP</sequence>
<dbReference type="Proteomes" id="UP001519460">
    <property type="component" value="Unassembled WGS sequence"/>
</dbReference>
<dbReference type="AlphaFoldDB" id="A0ABD0LHV5"/>